<protein>
    <submittedName>
        <fullName evidence="4">von Willebrand factor type A domain-containing protein</fullName>
    </submittedName>
</protein>
<proteinExistence type="predicted"/>
<dbReference type="Pfam" id="PF07090">
    <property type="entry name" value="GATase1_like"/>
    <property type="match status" value="1"/>
</dbReference>
<dbReference type="PROSITE" id="PS50234">
    <property type="entry name" value="VWFA"/>
    <property type="match status" value="2"/>
</dbReference>
<dbReference type="SMART" id="SM00327">
    <property type="entry name" value="VWA"/>
    <property type="match status" value="2"/>
</dbReference>
<feature type="domain" description="VWFA" evidence="3">
    <location>
        <begin position="66"/>
        <end position="224"/>
    </location>
</feature>
<dbReference type="RefSeq" id="WP_104409417.1">
    <property type="nucleotide sequence ID" value="NZ_PTIS01000003.1"/>
</dbReference>
<evidence type="ECO:0000313" key="4">
    <source>
        <dbReference type="EMBL" id="PPK49004.1"/>
    </source>
</evidence>
<organism evidence="4 5">
    <name type="scientific">Clostridium algidicarnis DSM 15099</name>
    <dbReference type="NCBI Taxonomy" id="1121295"/>
    <lineage>
        <taxon>Bacteria</taxon>
        <taxon>Bacillati</taxon>
        <taxon>Bacillota</taxon>
        <taxon>Clostridia</taxon>
        <taxon>Eubacteriales</taxon>
        <taxon>Clostridiaceae</taxon>
        <taxon>Clostridium</taxon>
    </lineage>
</organism>
<dbReference type="Pfam" id="PF13519">
    <property type="entry name" value="VWA_2"/>
    <property type="match status" value="1"/>
</dbReference>
<dbReference type="InterPro" id="IPR010768">
    <property type="entry name" value="GATase1-like"/>
</dbReference>
<dbReference type="STRING" id="37659.GCA_000703125_02061"/>
<dbReference type="Gene3D" id="3.40.50.880">
    <property type="match status" value="1"/>
</dbReference>
<name>A0A2S6FZL3_9CLOT</name>
<comment type="caution">
    <text evidence="4">The sequence shown here is derived from an EMBL/GenBank/DDBJ whole genome shotgun (WGS) entry which is preliminary data.</text>
</comment>
<dbReference type="InterPro" id="IPR002035">
    <property type="entry name" value="VWF_A"/>
</dbReference>
<dbReference type="Pfam" id="PF00092">
    <property type="entry name" value="VWA"/>
    <property type="match status" value="1"/>
</dbReference>
<dbReference type="SUPFAM" id="SSF52317">
    <property type="entry name" value="Class I glutamine amidotransferase-like"/>
    <property type="match status" value="1"/>
</dbReference>
<keyword evidence="2" id="KW-0812">Transmembrane</keyword>
<dbReference type="Proteomes" id="UP000239863">
    <property type="component" value="Unassembled WGS sequence"/>
</dbReference>
<evidence type="ECO:0000313" key="5">
    <source>
        <dbReference type="Proteomes" id="UP000239863"/>
    </source>
</evidence>
<dbReference type="PANTHER" id="PTHR37947">
    <property type="entry name" value="BLL2462 PROTEIN"/>
    <property type="match status" value="1"/>
</dbReference>
<feature type="region of interest" description="Disordered" evidence="1">
    <location>
        <begin position="900"/>
        <end position="940"/>
    </location>
</feature>
<dbReference type="InterPro" id="IPR036465">
    <property type="entry name" value="vWFA_dom_sf"/>
</dbReference>
<dbReference type="Gene3D" id="3.40.50.410">
    <property type="entry name" value="von Willebrand factor, type A domain"/>
    <property type="match status" value="2"/>
</dbReference>
<dbReference type="CDD" id="cd00198">
    <property type="entry name" value="vWFA"/>
    <property type="match status" value="1"/>
</dbReference>
<evidence type="ECO:0000256" key="2">
    <source>
        <dbReference type="SAM" id="Phobius"/>
    </source>
</evidence>
<dbReference type="AlphaFoldDB" id="A0A2S6FZL3"/>
<evidence type="ECO:0000256" key="1">
    <source>
        <dbReference type="SAM" id="MobiDB-lite"/>
    </source>
</evidence>
<feature type="transmembrane region" description="Helical" evidence="2">
    <location>
        <begin position="6"/>
        <end position="25"/>
    </location>
</feature>
<feature type="compositionally biased region" description="Basic and acidic residues" evidence="1">
    <location>
        <begin position="901"/>
        <end position="924"/>
    </location>
</feature>
<sequence>MNLEIIRPIFLLLIPVFVAIVIYTFKYLKTFRKRNTLAAISRIIIFTLLCLALSGITIKLNIKDTSTLFLFDVSESNKEFKEEGEKFIKESIESMPKKNKAAVMVFGDGTILEKFFSKGNAFNGISDIPLSTSTSTNIEDAITKALLTFPEESAKRLVIITDGEENKGSLLKTASSLETQNVEVKVYKVNKSEKPEVYVDKVSIPERINIGDEFSVVITIESNVKTSAKVSLYSDRTKKAEQSVDVEKGKNNFVFKDIQDSGGFKSYKVVIEPTLDSEVKNNEYLTFTNAEEKPKILLIESKDGEGKELENIFSTLSVNYSKINSKEAPRNLKEMLEFKSIITANVHIDDINKGFVDNLEDYVKEYAGSFIATGGEDSFALGGYLNTPFEKVLPVYMDMRGKKEIPKMALALVIDHSGSMGGGENITKLALAKEAAEKAVETLRPIDDIGVLAFDDSFNWVVPIKNSKDKEDIKSKIRGIDVNGGTSIYPALKEAYDGLKNNDAKIKHIILLTDGQDGFNQYEDVLSTGNDEKITLSTVSVGSDADKTLLQNLASLGGGRSYHTDIYTDIPRIFAKEIFLSSKSYLNNREFTPKLTSPHNILNGVAKDGFPTLLGYVGSSAKETSSIILSSDEDDPILTAWQYGLGRSVAWNSDMAGRWSKNLSSWNKTTKLWQNILNWSIESYGDGEGIISVNITGKQAFIEYETKNKGESQKVNALVTSEKGEKSDLYLEVTKPGKYSGVLDLKETGFYSLNIREIEDEKVINSQNTTIAMQYSPEYKFFKDKGALDKLVEETKGTFVKSSDEIFNSSLESVWSRIDLSNILLSMALVLFIIDIAYRRLNLNTKLFKVKGKTGKQYKKSKKSFKKNINNEDKDTIKGKLEKVSNKDFVKSNFNTLDETENNKKDIDTNKDNKKQNLSEKSKTLDTSSLLRKKEERNKY</sequence>
<dbReference type="SUPFAM" id="SSF53300">
    <property type="entry name" value="vWA-like"/>
    <property type="match status" value="2"/>
</dbReference>
<dbReference type="EMBL" id="PTIS01000003">
    <property type="protein sequence ID" value="PPK49004.1"/>
    <property type="molecule type" value="Genomic_DNA"/>
</dbReference>
<accession>A0A2S6FZL3</accession>
<feature type="transmembrane region" description="Helical" evidence="2">
    <location>
        <begin position="37"/>
        <end position="58"/>
    </location>
</feature>
<gene>
    <name evidence="4" type="ORF">BD821_103132</name>
</gene>
<dbReference type="OrthoDB" id="9781333at2"/>
<dbReference type="InterPro" id="IPR029062">
    <property type="entry name" value="Class_I_gatase-like"/>
</dbReference>
<evidence type="ECO:0000259" key="3">
    <source>
        <dbReference type="PROSITE" id="PS50234"/>
    </source>
</evidence>
<reference evidence="4 5" key="1">
    <citation type="submission" date="2018-02" db="EMBL/GenBank/DDBJ databases">
        <title>Genomic Encyclopedia of Archaeal and Bacterial Type Strains, Phase II (KMG-II): from individual species to whole genera.</title>
        <authorList>
            <person name="Goeker M."/>
        </authorList>
    </citation>
    <scope>NUCLEOTIDE SEQUENCE [LARGE SCALE GENOMIC DNA]</scope>
    <source>
        <strain evidence="4 5">DSM 15099</strain>
    </source>
</reference>
<keyword evidence="2" id="KW-1133">Transmembrane helix</keyword>
<feature type="domain" description="VWFA" evidence="3">
    <location>
        <begin position="409"/>
        <end position="578"/>
    </location>
</feature>
<dbReference type="PANTHER" id="PTHR37947:SF2">
    <property type="entry name" value="VON WILLEBRAND FACTOR TYPE A"/>
    <property type="match status" value="1"/>
</dbReference>
<keyword evidence="2" id="KW-0472">Membrane</keyword>